<name>A0ABP4NLF8_9ACTN</name>
<dbReference type="InterPro" id="IPR020084">
    <property type="entry name" value="NUDIX_hydrolase_CS"/>
</dbReference>
<dbReference type="InterPro" id="IPR000086">
    <property type="entry name" value="NUDIX_hydrolase_dom"/>
</dbReference>
<dbReference type="SUPFAM" id="SSF55811">
    <property type="entry name" value="Nudix"/>
    <property type="match status" value="1"/>
</dbReference>
<comment type="caution">
    <text evidence="3">The sequence shown here is derived from an EMBL/GenBank/DDBJ whole genome shotgun (WGS) entry which is preliminary data.</text>
</comment>
<dbReference type="PANTHER" id="PTHR21340">
    <property type="entry name" value="DIADENOSINE 5,5-P1,P4-TETRAPHOSPHATE PYROPHOSPHOHYDROLASE MUTT"/>
    <property type="match status" value="1"/>
</dbReference>
<evidence type="ECO:0000256" key="1">
    <source>
        <dbReference type="ARBA" id="ARBA00022801"/>
    </source>
</evidence>
<evidence type="ECO:0000313" key="4">
    <source>
        <dbReference type="Proteomes" id="UP001501470"/>
    </source>
</evidence>
<protein>
    <submittedName>
        <fullName evidence="3">NUDIX domain-containing protein</fullName>
    </submittedName>
</protein>
<dbReference type="CDD" id="cd04662">
    <property type="entry name" value="NUDIX_Hydrolase"/>
    <property type="match status" value="1"/>
</dbReference>
<dbReference type="Pfam" id="PF00293">
    <property type="entry name" value="NUDIX"/>
    <property type="match status" value="1"/>
</dbReference>
<dbReference type="RefSeq" id="WP_344512220.1">
    <property type="nucleotide sequence ID" value="NZ_BAAAQD010000031.1"/>
</dbReference>
<dbReference type="PROSITE" id="PS00893">
    <property type="entry name" value="NUDIX_BOX"/>
    <property type="match status" value="1"/>
</dbReference>
<dbReference type="InterPro" id="IPR051325">
    <property type="entry name" value="Nudix_hydrolase_domain"/>
</dbReference>
<dbReference type="EMBL" id="BAAAQD010000031">
    <property type="protein sequence ID" value="GAA1562257.1"/>
    <property type="molecule type" value="Genomic_DNA"/>
</dbReference>
<organism evidence="3 4">
    <name type="scientific">Dactylosporangium maewongense</name>
    <dbReference type="NCBI Taxonomy" id="634393"/>
    <lineage>
        <taxon>Bacteria</taxon>
        <taxon>Bacillati</taxon>
        <taxon>Actinomycetota</taxon>
        <taxon>Actinomycetes</taxon>
        <taxon>Micromonosporales</taxon>
        <taxon>Micromonosporaceae</taxon>
        <taxon>Dactylosporangium</taxon>
    </lineage>
</organism>
<dbReference type="InterPro" id="IPR015797">
    <property type="entry name" value="NUDIX_hydrolase-like_dom_sf"/>
</dbReference>
<sequence length="162" mass="17706">MAKPARLSAGMLLYRRSDQGIEVLVGHMGGPFWARKDAGAWSIPKGEYDEHEEAQAAAFREFEEELGAPAPAGTPISLGEVRQSGGKVVTVFALEGDFDEQTAVSNTFEMEWPKGSGVMQSFPELDRVAWLGLEPARTKLVKAQATFLDRLEQHLEPGHPSP</sequence>
<keyword evidence="4" id="KW-1185">Reference proteome</keyword>
<evidence type="ECO:0000313" key="3">
    <source>
        <dbReference type="EMBL" id="GAA1562257.1"/>
    </source>
</evidence>
<evidence type="ECO:0000259" key="2">
    <source>
        <dbReference type="PROSITE" id="PS51462"/>
    </source>
</evidence>
<accession>A0ABP4NLF8</accession>
<proteinExistence type="predicted"/>
<dbReference type="PROSITE" id="PS51462">
    <property type="entry name" value="NUDIX"/>
    <property type="match status" value="1"/>
</dbReference>
<dbReference type="Gene3D" id="3.90.79.10">
    <property type="entry name" value="Nucleoside Triphosphate Pyrophosphohydrolase"/>
    <property type="match status" value="1"/>
</dbReference>
<feature type="domain" description="Nudix hydrolase" evidence="2">
    <location>
        <begin position="4"/>
        <end position="153"/>
    </location>
</feature>
<dbReference type="PANTHER" id="PTHR21340:SF7">
    <property type="entry name" value="NUDIX HYDROLASE DOMAIN-CONTAINING PROTEIN"/>
    <property type="match status" value="1"/>
</dbReference>
<gene>
    <name evidence="3" type="ORF">GCM10009827_099710</name>
</gene>
<keyword evidence="1" id="KW-0378">Hydrolase</keyword>
<reference evidence="4" key="1">
    <citation type="journal article" date="2019" name="Int. J. Syst. Evol. Microbiol.">
        <title>The Global Catalogue of Microorganisms (GCM) 10K type strain sequencing project: providing services to taxonomists for standard genome sequencing and annotation.</title>
        <authorList>
            <consortium name="The Broad Institute Genomics Platform"/>
            <consortium name="The Broad Institute Genome Sequencing Center for Infectious Disease"/>
            <person name="Wu L."/>
            <person name="Ma J."/>
        </authorList>
    </citation>
    <scope>NUCLEOTIDE SEQUENCE [LARGE SCALE GENOMIC DNA]</scope>
    <source>
        <strain evidence="4">JCM 15933</strain>
    </source>
</reference>
<dbReference type="Proteomes" id="UP001501470">
    <property type="component" value="Unassembled WGS sequence"/>
</dbReference>